<gene>
    <name evidence="4" type="ORF">DSM106972_008880</name>
</gene>
<evidence type="ECO:0000313" key="4">
    <source>
        <dbReference type="EMBL" id="RUT08835.1"/>
    </source>
</evidence>
<comment type="caution">
    <text evidence="4">The sequence shown here is derived from an EMBL/GenBank/DDBJ whole genome shotgun (WGS) entry which is preliminary data.</text>
</comment>
<dbReference type="Proteomes" id="UP000271624">
    <property type="component" value="Unassembled WGS sequence"/>
</dbReference>
<feature type="domain" description="Beta-lactamase-related" evidence="3">
    <location>
        <begin position="57"/>
        <end position="380"/>
    </location>
</feature>
<dbReference type="RefSeq" id="WP_127079269.1">
    <property type="nucleotide sequence ID" value="NZ_VLKB01000009.1"/>
</dbReference>
<evidence type="ECO:0000256" key="1">
    <source>
        <dbReference type="SAM" id="Phobius"/>
    </source>
</evidence>
<dbReference type="InterPro" id="IPR012338">
    <property type="entry name" value="Beta-lactam/transpept-like"/>
</dbReference>
<keyword evidence="1" id="KW-0472">Membrane</keyword>
<keyword evidence="5" id="KW-1185">Reference proteome</keyword>
<evidence type="ECO:0000313" key="5">
    <source>
        <dbReference type="Proteomes" id="UP000271624"/>
    </source>
</evidence>
<reference evidence="4" key="1">
    <citation type="submission" date="2018-12" db="EMBL/GenBank/DDBJ databases">
        <authorList>
            <person name="Will S."/>
            <person name="Neumann-Schaal M."/>
            <person name="Henke P."/>
        </authorList>
    </citation>
    <scope>NUCLEOTIDE SEQUENCE</scope>
    <source>
        <strain evidence="4">PCC 7102</strain>
    </source>
</reference>
<dbReference type="Pfam" id="PF00144">
    <property type="entry name" value="Beta-lactamase"/>
    <property type="match status" value="1"/>
</dbReference>
<keyword evidence="1" id="KW-1133">Transmembrane helix</keyword>
<proteinExistence type="predicted"/>
<feature type="transmembrane region" description="Helical" evidence="1">
    <location>
        <begin position="633"/>
        <end position="652"/>
    </location>
</feature>
<dbReference type="InterPro" id="IPR001466">
    <property type="entry name" value="Beta-lactam-related"/>
</dbReference>
<organism evidence="4 5">
    <name type="scientific">Dulcicalothrix desertica PCC 7102</name>
    <dbReference type="NCBI Taxonomy" id="232991"/>
    <lineage>
        <taxon>Bacteria</taxon>
        <taxon>Bacillati</taxon>
        <taxon>Cyanobacteriota</taxon>
        <taxon>Cyanophyceae</taxon>
        <taxon>Nostocales</taxon>
        <taxon>Calotrichaceae</taxon>
        <taxon>Dulcicalothrix</taxon>
    </lineage>
</organism>
<keyword evidence="1" id="KW-0812">Transmembrane</keyword>
<dbReference type="PANTHER" id="PTHR46825">
    <property type="entry name" value="D-ALANYL-D-ALANINE-CARBOXYPEPTIDASE/ENDOPEPTIDASE AMPH"/>
    <property type="match status" value="1"/>
</dbReference>
<feature type="signal peptide" evidence="2">
    <location>
        <begin position="1"/>
        <end position="23"/>
    </location>
</feature>
<evidence type="ECO:0000259" key="3">
    <source>
        <dbReference type="Pfam" id="PF00144"/>
    </source>
</evidence>
<protein>
    <submittedName>
        <fullName evidence="4">FmtA-like protein</fullName>
    </submittedName>
</protein>
<dbReference type="SUPFAM" id="SSF56601">
    <property type="entry name" value="beta-lactamase/transpeptidase-like"/>
    <property type="match status" value="1"/>
</dbReference>
<dbReference type="AlphaFoldDB" id="A0A433VS15"/>
<dbReference type="InterPro" id="IPR050491">
    <property type="entry name" value="AmpC-like"/>
</dbReference>
<sequence>MKRLPFVCVCIVMIAVLFQTAIATPARIIHLQPQQTPLTVHVEKQSLNHLQGLKKFVDEYFAEKMDEEKVPGVAVVVVKDGKIYFQQGYGYANVDEKKPVVPDKTLFRVASISKLFTATAIMQLVEQGKIDLKNPVNEYIKDFQLDNNFLQPITIANLLTHTSGLDVNDIGMSARTQNLLQPLSEHLAKRKPLQIQPPGIISTYSNYGIALVGYIVERVSRIPFAEYIDKKILQPLGMQHTTFLQPPPPSLKSDLAIGYEYKDNFYQPQPYTYEHQVPAIALSTTATDIANFMIAHLNQGRLYDNEILQPDTVKEMQRQHFTSDTRIPGIAYAFQEQFRNDVRIIRHGGLIEGFVSQLILIPQDNIGVFVVCNSTSTLDSQFIREFLNRYYPIENKPNLAAAKSLKALRRLNGNYLDTITSQTTIKKFFEPYYFTVEIKPDNTLVYDSRQYVQVAPMLFLSLEGDKYISFKQRKNAIYLFDGIFTLRQKNWYENLSFQILLYKIFFSIFIFACLCQPVKLALIYFNRKFKLFNFIHLPRRLSFIITENQSSYIISRTKLLIVLIAYVNLLFIVIGRLIIPYKQSEFFRIIYGVNPAYKILLSMPIISGGMTVILTYYICLIWKNKKGTCIQRIYYTVITGAALMFLTFLNYWNLLGFRF</sequence>
<reference evidence="4" key="2">
    <citation type="journal article" date="2019" name="Genome Biol. Evol.">
        <title>Day and night: Metabolic profiles and evolutionary relationships of six axenic non-marine cyanobacteria.</title>
        <authorList>
            <person name="Will S.E."/>
            <person name="Henke P."/>
            <person name="Boedeker C."/>
            <person name="Huang S."/>
            <person name="Brinkmann H."/>
            <person name="Rohde M."/>
            <person name="Jarek M."/>
            <person name="Friedl T."/>
            <person name="Seufert S."/>
            <person name="Schumacher M."/>
            <person name="Overmann J."/>
            <person name="Neumann-Schaal M."/>
            <person name="Petersen J."/>
        </authorList>
    </citation>
    <scope>NUCLEOTIDE SEQUENCE [LARGE SCALE GENOMIC DNA]</scope>
    <source>
        <strain evidence="4">PCC 7102</strain>
    </source>
</reference>
<feature type="transmembrane region" description="Helical" evidence="1">
    <location>
        <begin position="504"/>
        <end position="525"/>
    </location>
</feature>
<dbReference type="PANTHER" id="PTHR46825:SF9">
    <property type="entry name" value="BETA-LACTAMASE-RELATED DOMAIN-CONTAINING PROTEIN"/>
    <property type="match status" value="1"/>
</dbReference>
<accession>A0A433VS15</accession>
<feature type="transmembrane region" description="Helical" evidence="1">
    <location>
        <begin position="599"/>
        <end position="621"/>
    </location>
</feature>
<keyword evidence="2" id="KW-0732">Signal</keyword>
<name>A0A433VS15_9CYAN</name>
<dbReference type="EMBL" id="RSCL01000002">
    <property type="protein sequence ID" value="RUT08835.1"/>
    <property type="molecule type" value="Genomic_DNA"/>
</dbReference>
<evidence type="ECO:0000256" key="2">
    <source>
        <dbReference type="SAM" id="SignalP"/>
    </source>
</evidence>
<feature type="transmembrane region" description="Helical" evidence="1">
    <location>
        <begin position="559"/>
        <end position="579"/>
    </location>
</feature>
<dbReference type="Gene3D" id="3.40.710.10">
    <property type="entry name" value="DD-peptidase/beta-lactamase superfamily"/>
    <property type="match status" value="1"/>
</dbReference>
<dbReference type="OrthoDB" id="9797709at2"/>
<feature type="chain" id="PRO_5030092594" evidence="2">
    <location>
        <begin position="24"/>
        <end position="659"/>
    </location>
</feature>